<reference evidence="1 2" key="1">
    <citation type="journal article" date="2022" name="bioRxiv">
        <title>The genome of the oomycete Peronosclerospora sorghi, a cosmopolitan pathogen of maize and sorghum, is inflated with dispersed pseudogenes.</title>
        <authorList>
            <person name="Fletcher K."/>
            <person name="Martin F."/>
            <person name="Isakeit T."/>
            <person name="Cavanaugh K."/>
            <person name="Magill C."/>
            <person name="Michelmore R."/>
        </authorList>
    </citation>
    <scope>NUCLEOTIDE SEQUENCE [LARGE SCALE GENOMIC DNA]</scope>
    <source>
        <strain evidence="1">P6</strain>
    </source>
</reference>
<dbReference type="EMBL" id="CM047591">
    <property type="protein sequence ID" value="KAI9918793.1"/>
    <property type="molecule type" value="Genomic_DNA"/>
</dbReference>
<comment type="caution">
    <text evidence="1">The sequence shown here is derived from an EMBL/GenBank/DDBJ whole genome shotgun (WGS) entry which is preliminary data.</text>
</comment>
<accession>A0ACC0WL34</accession>
<gene>
    <name evidence="1" type="ORF">PsorP6_012268</name>
</gene>
<organism evidence="1 2">
    <name type="scientific">Peronosclerospora sorghi</name>
    <dbReference type="NCBI Taxonomy" id="230839"/>
    <lineage>
        <taxon>Eukaryota</taxon>
        <taxon>Sar</taxon>
        <taxon>Stramenopiles</taxon>
        <taxon>Oomycota</taxon>
        <taxon>Peronosporomycetes</taxon>
        <taxon>Peronosporales</taxon>
        <taxon>Peronosporaceae</taxon>
        <taxon>Peronosclerospora</taxon>
    </lineage>
</organism>
<evidence type="ECO:0000313" key="1">
    <source>
        <dbReference type="EMBL" id="KAI9918793.1"/>
    </source>
</evidence>
<evidence type="ECO:0000313" key="2">
    <source>
        <dbReference type="Proteomes" id="UP001163321"/>
    </source>
</evidence>
<protein>
    <submittedName>
        <fullName evidence="1">Uncharacterized protein</fullName>
    </submittedName>
</protein>
<proteinExistence type="predicted"/>
<dbReference type="Proteomes" id="UP001163321">
    <property type="component" value="Chromosome 12"/>
</dbReference>
<keyword evidence="2" id="KW-1185">Reference proteome</keyword>
<sequence length="638" mass="70815">MVASVCQVTRHISRWPWDDAECAAGVVSERSPRKSLANDTSKSAAILVEFEALLAKSVAGKSKERSASSLCPSSYSSDCSSSSENGSSSSSNSSDSDNDSASRSEDAAPPPPVNNSNNGGDGNDREEKKGDEEVFSSSSESSADESDLEDEEGVLIDSDDDNDKTLDAIDPTDDDLSGESDDSSDLEISYPRLPIAPVEKLIRFRQYISRNELQLTERQKQKVIADAKQRHQGRQQAQRSKKKKQYSQDHRRHSKSDVVSSEMTHLKRNQSNKSTDVTPVLRGQEEDEWMVDCSCGLKKKNYDDGTSMIQCDSCSHWVHAKCAGKQPEEVAQEKFLCFRCGWIFNCMCSVRRRPNHDDGQRMVECVSCETWQHTMCVGISMTEQPADNYRCPRCVKKGRRKHASRGNNNRDRQRKRSLIAGNQENNTDASPVDAADVRSSVNRSFATPYRSNRTRRAQQKEFPKLEMDAVAHPVSPVPAMNLSSTSLPSLSHSGTSKKDHRRKHTVRNKEIEQICSTASNTSAHRKRSRPQNSPSSSNNVHSVSDKMELLSPQTAETPSPRGKGFMLRGYSRPTARISTSSSQAVDVRPPLLLTSPSGASDGNSHSSQNNDHSGRKRKVSSVRDRLAKKLRMRKSSLR</sequence>
<name>A0ACC0WL34_9STRA</name>